<dbReference type="Proteomes" id="UP000319859">
    <property type="component" value="Unassembled WGS sequence"/>
</dbReference>
<dbReference type="AlphaFoldDB" id="A0A560FPB9"/>
<evidence type="ECO:0000313" key="9">
    <source>
        <dbReference type="Proteomes" id="UP000319859"/>
    </source>
</evidence>
<dbReference type="Gene3D" id="1.10.150.130">
    <property type="match status" value="1"/>
</dbReference>
<dbReference type="Pfam" id="PF00589">
    <property type="entry name" value="Phage_integrase"/>
    <property type="match status" value="1"/>
</dbReference>
<protein>
    <submittedName>
        <fullName evidence="8">Integrase</fullName>
    </submittedName>
</protein>
<dbReference type="PROSITE" id="PS51898">
    <property type="entry name" value="TYR_RECOMBINASE"/>
    <property type="match status" value="1"/>
</dbReference>
<dbReference type="CDD" id="cd00801">
    <property type="entry name" value="INT_P4_C"/>
    <property type="match status" value="1"/>
</dbReference>
<dbReference type="InterPro" id="IPR011010">
    <property type="entry name" value="DNA_brk_join_enz"/>
</dbReference>
<dbReference type="Gene3D" id="1.10.443.10">
    <property type="entry name" value="Intergrase catalytic core"/>
    <property type="match status" value="1"/>
</dbReference>
<dbReference type="InterPro" id="IPR044068">
    <property type="entry name" value="CB"/>
</dbReference>
<dbReference type="InterPro" id="IPR050808">
    <property type="entry name" value="Phage_Integrase"/>
</dbReference>
<dbReference type="Pfam" id="PF13356">
    <property type="entry name" value="Arm-DNA-bind_3"/>
    <property type="match status" value="1"/>
</dbReference>
<dbReference type="SUPFAM" id="SSF56349">
    <property type="entry name" value="DNA breaking-rejoining enzymes"/>
    <property type="match status" value="1"/>
</dbReference>
<evidence type="ECO:0000256" key="1">
    <source>
        <dbReference type="ARBA" id="ARBA00008857"/>
    </source>
</evidence>
<dbReference type="Gene3D" id="3.30.160.390">
    <property type="entry name" value="Integrase, DNA-binding domain"/>
    <property type="match status" value="1"/>
</dbReference>
<dbReference type="PROSITE" id="PS51900">
    <property type="entry name" value="CB"/>
    <property type="match status" value="1"/>
</dbReference>
<evidence type="ECO:0000259" key="6">
    <source>
        <dbReference type="PROSITE" id="PS51898"/>
    </source>
</evidence>
<dbReference type="GO" id="GO:0003677">
    <property type="term" value="F:DNA binding"/>
    <property type="evidence" value="ECO:0007669"/>
    <property type="project" value="UniProtKB-UniRule"/>
</dbReference>
<dbReference type="GO" id="GO:0006310">
    <property type="term" value="P:DNA recombination"/>
    <property type="evidence" value="ECO:0007669"/>
    <property type="project" value="UniProtKB-KW"/>
</dbReference>
<feature type="domain" description="Tyr recombinase" evidence="6">
    <location>
        <begin position="202"/>
        <end position="385"/>
    </location>
</feature>
<keyword evidence="3 5" id="KW-0238">DNA-binding</keyword>
<dbReference type="GO" id="GO:0015074">
    <property type="term" value="P:DNA integration"/>
    <property type="evidence" value="ECO:0007669"/>
    <property type="project" value="UniProtKB-KW"/>
</dbReference>
<reference evidence="8 9" key="1">
    <citation type="submission" date="2019-06" db="EMBL/GenBank/DDBJ databases">
        <title>Genomic Encyclopedia of Type Strains, Phase IV (KMG-V): Genome sequencing to study the core and pangenomes of soil and plant-associated prokaryotes.</title>
        <authorList>
            <person name="Whitman W."/>
        </authorList>
    </citation>
    <scope>NUCLEOTIDE SEQUENCE [LARGE SCALE GENOMIC DNA]</scope>
    <source>
        <strain evidence="8 9">BR 11880</strain>
    </source>
</reference>
<keyword evidence="4" id="KW-0233">DNA recombination</keyword>
<dbReference type="InterPro" id="IPR025166">
    <property type="entry name" value="Integrase_DNA_bind_dom"/>
</dbReference>
<organism evidence="8 9">
    <name type="scientific">Nitrospirillum amazonense</name>
    <dbReference type="NCBI Taxonomy" id="28077"/>
    <lineage>
        <taxon>Bacteria</taxon>
        <taxon>Pseudomonadati</taxon>
        <taxon>Pseudomonadota</taxon>
        <taxon>Alphaproteobacteria</taxon>
        <taxon>Rhodospirillales</taxon>
        <taxon>Azospirillaceae</taxon>
        <taxon>Nitrospirillum</taxon>
    </lineage>
</organism>
<dbReference type="EMBL" id="VITN01000002">
    <property type="protein sequence ID" value="TWB23473.1"/>
    <property type="molecule type" value="Genomic_DNA"/>
</dbReference>
<evidence type="ECO:0000313" key="8">
    <source>
        <dbReference type="EMBL" id="TWB23473.1"/>
    </source>
</evidence>
<evidence type="ECO:0000256" key="4">
    <source>
        <dbReference type="ARBA" id="ARBA00023172"/>
    </source>
</evidence>
<dbReference type="PANTHER" id="PTHR30629">
    <property type="entry name" value="PROPHAGE INTEGRASE"/>
    <property type="match status" value="1"/>
</dbReference>
<comment type="caution">
    <text evidence="8">The sequence shown here is derived from an EMBL/GenBank/DDBJ whole genome shotgun (WGS) entry which is preliminary data.</text>
</comment>
<evidence type="ECO:0000256" key="3">
    <source>
        <dbReference type="ARBA" id="ARBA00023125"/>
    </source>
</evidence>
<accession>A0A560FPB9</accession>
<dbReference type="InterPro" id="IPR013762">
    <property type="entry name" value="Integrase-like_cat_sf"/>
</dbReference>
<proteinExistence type="inferred from homology"/>
<evidence type="ECO:0000256" key="2">
    <source>
        <dbReference type="ARBA" id="ARBA00022908"/>
    </source>
</evidence>
<comment type="similarity">
    <text evidence="1">Belongs to the 'phage' integrase family.</text>
</comment>
<dbReference type="InterPro" id="IPR002104">
    <property type="entry name" value="Integrase_catalytic"/>
</dbReference>
<keyword evidence="2" id="KW-0229">DNA integration</keyword>
<evidence type="ECO:0000259" key="7">
    <source>
        <dbReference type="PROSITE" id="PS51900"/>
    </source>
</evidence>
<dbReference type="OrthoDB" id="9795573at2"/>
<dbReference type="RefSeq" id="WP_145748681.1">
    <property type="nucleotide sequence ID" value="NZ_VITN01000002.1"/>
</dbReference>
<name>A0A560FPB9_9PROT</name>
<dbReference type="InterPro" id="IPR053876">
    <property type="entry name" value="Phage_int_M"/>
</dbReference>
<evidence type="ECO:0000256" key="5">
    <source>
        <dbReference type="PROSITE-ProRule" id="PRU01248"/>
    </source>
</evidence>
<feature type="domain" description="Core-binding (CB)" evidence="7">
    <location>
        <begin position="97"/>
        <end position="178"/>
    </location>
</feature>
<dbReference type="PANTHER" id="PTHR30629:SF2">
    <property type="entry name" value="PROPHAGE INTEGRASE INTS-RELATED"/>
    <property type="match status" value="1"/>
</dbReference>
<dbReference type="InterPro" id="IPR010998">
    <property type="entry name" value="Integrase_recombinase_N"/>
</dbReference>
<dbReference type="InterPro" id="IPR038488">
    <property type="entry name" value="Integrase_DNA-bd_sf"/>
</dbReference>
<dbReference type="Pfam" id="PF22022">
    <property type="entry name" value="Phage_int_M"/>
    <property type="match status" value="1"/>
</dbReference>
<sequence>MALSDMKCRNARPTDKLQKFSDGEGLQFWVQPTGARLWRLAYRFGGKQKLLALGTYPLITLAAAREARDAAKKLLLAGIDPSEDKKQRKLLQYGSGDSFRAIAEEYVAKLKREERAPATITKIEWLLSFAYPTLGTRSIKEIDAPPVLRVLREAEIRGRYETARRLRSTIGSVFRYAIATARAQNDPTFALRGALTTPIITPRAAITDPKAFGAMLRAIDAFDGQLVTRVALQLMALLFPRPGELRAAEWSEFDFDKAVWTIPPGRMKMRRPHHSPLSRQALERLQGLRDITGRGTLIFPGVRTPKRPISDNTLNAALRRLGYGKNEATAHGFRATASSLLNECGKWHPDAIERQLAHVEANEIRRAYARGEHWQDRVKMMQWWADYLEELRASHH</sequence>
<gene>
    <name evidence="8" type="ORF">FBZ89_102228</name>
</gene>